<evidence type="ECO:0000256" key="2">
    <source>
        <dbReference type="SAM" id="SignalP"/>
    </source>
</evidence>
<dbReference type="RefSeq" id="WP_211949746.1">
    <property type="nucleotide sequence ID" value="NZ_CAJPUY010000020.1"/>
</dbReference>
<dbReference type="Proteomes" id="UP000672934">
    <property type="component" value="Unassembled WGS sequence"/>
</dbReference>
<dbReference type="CDD" id="cd07012">
    <property type="entry name" value="PBP2_Bug_TTT"/>
    <property type="match status" value="1"/>
</dbReference>
<comment type="caution">
    <text evidence="3">The sequence shown here is derived from an EMBL/GenBank/DDBJ whole genome shotgun (WGS) entry which is preliminary data.</text>
</comment>
<dbReference type="InterPro" id="IPR005064">
    <property type="entry name" value="BUG"/>
</dbReference>
<sequence>MGVGTVLRVLAIVGFSAIAMGANAQDYPARPIRILVGFAAGGGVDTVARVYAAKLQELLNVPIVVENKPGASELLAALPLTRAAPDGYTLWMTSASSLVRGPGVRTDLPYDPLKQLTFISRVAEVEALYVVKPSLPVHSVRELIDYAKQHPGKLNYGSAGIGSSNHLLTEQFRLLTKIEMVHVPFKSDAEVARELTGGTLDFAMAITTFSTPFVKDGRIRAVAVTGPQRLAELPDVPTLDESDVPEVRGLGTYLFYGLVGPAGMSPAVVKKLNDALTKIAQTPEMARKLTTVSMRPAFGSPLDFRRLIESEMPRWKEVGKTVKITNS</sequence>
<dbReference type="Gene3D" id="3.40.190.150">
    <property type="entry name" value="Bordetella uptake gene, domain 1"/>
    <property type="match status" value="1"/>
</dbReference>
<proteinExistence type="inferred from homology"/>
<reference evidence="3" key="1">
    <citation type="submission" date="2021-03" db="EMBL/GenBank/DDBJ databases">
        <authorList>
            <person name="Peeters C."/>
        </authorList>
    </citation>
    <scope>NUCLEOTIDE SEQUENCE</scope>
    <source>
        <strain evidence="3">LMG 31506</strain>
    </source>
</reference>
<keyword evidence="2" id="KW-0732">Signal</keyword>
<organism evidence="3 4">
    <name type="scientific">Cupriavidus yeoncheonensis</name>
    <dbReference type="NCBI Taxonomy" id="1462994"/>
    <lineage>
        <taxon>Bacteria</taxon>
        <taxon>Pseudomonadati</taxon>
        <taxon>Pseudomonadota</taxon>
        <taxon>Betaproteobacteria</taxon>
        <taxon>Burkholderiales</taxon>
        <taxon>Burkholderiaceae</taxon>
        <taxon>Cupriavidus</taxon>
    </lineage>
</organism>
<evidence type="ECO:0008006" key="5">
    <source>
        <dbReference type="Google" id="ProtNLM"/>
    </source>
</evidence>
<keyword evidence="4" id="KW-1185">Reference proteome</keyword>
<dbReference type="SUPFAM" id="SSF53850">
    <property type="entry name" value="Periplasmic binding protein-like II"/>
    <property type="match status" value="1"/>
</dbReference>
<dbReference type="Gene3D" id="3.40.190.10">
    <property type="entry name" value="Periplasmic binding protein-like II"/>
    <property type="match status" value="1"/>
</dbReference>
<dbReference type="Pfam" id="PF03401">
    <property type="entry name" value="TctC"/>
    <property type="match status" value="1"/>
</dbReference>
<dbReference type="PANTHER" id="PTHR42928:SF5">
    <property type="entry name" value="BLR1237 PROTEIN"/>
    <property type="match status" value="1"/>
</dbReference>
<gene>
    <name evidence="3" type="ORF">LMG31506_04861</name>
</gene>
<feature type="signal peptide" evidence="2">
    <location>
        <begin position="1"/>
        <end position="24"/>
    </location>
</feature>
<comment type="similarity">
    <text evidence="1">Belongs to the UPF0065 (bug) family.</text>
</comment>
<name>A0A916IYR5_9BURK</name>
<accession>A0A916IYR5</accession>
<dbReference type="PIRSF" id="PIRSF017082">
    <property type="entry name" value="YflP"/>
    <property type="match status" value="1"/>
</dbReference>
<evidence type="ECO:0000313" key="4">
    <source>
        <dbReference type="Proteomes" id="UP000672934"/>
    </source>
</evidence>
<feature type="chain" id="PRO_5037885211" description="Tripartite tricarboxylate transporter substrate binding protein" evidence="2">
    <location>
        <begin position="25"/>
        <end position="327"/>
    </location>
</feature>
<protein>
    <recommendedName>
        <fullName evidence="5">Tripartite tricarboxylate transporter substrate binding protein</fullName>
    </recommendedName>
</protein>
<dbReference type="AlphaFoldDB" id="A0A916IYR5"/>
<evidence type="ECO:0000256" key="1">
    <source>
        <dbReference type="ARBA" id="ARBA00006987"/>
    </source>
</evidence>
<dbReference type="PANTHER" id="PTHR42928">
    <property type="entry name" value="TRICARBOXYLATE-BINDING PROTEIN"/>
    <property type="match status" value="1"/>
</dbReference>
<dbReference type="InterPro" id="IPR042100">
    <property type="entry name" value="Bug_dom1"/>
</dbReference>
<dbReference type="EMBL" id="CAJPUY010000020">
    <property type="protein sequence ID" value="CAG2153593.1"/>
    <property type="molecule type" value="Genomic_DNA"/>
</dbReference>
<evidence type="ECO:0000313" key="3">
    <source>
        <dbReference type="EMBL" id="CAG2153593.1"/>
    </source>
</evidence>